<gene>
    <name evidence="2" type="ORF">RH861_00110</name>
</gene>
<keyword evidence="1" id="KW-0472">Membrane</keyword>
<proteinExistence type="predicted"/>
<keyword evidence="1" id="KW-0812">Transmembrane</keyword>
<protein>
    <submittedName>
        <fullName evidence="2">Uncharacterized protein</fullName>
    </submittedName>
</protein>
<sequence>MSADSMGGDSMSGSSDEVALALLEPSTVEHRTGADRLDALVLGWARWYTRDLPAEVATERIDELVSDLHDEREWAGASASRSIVRRWVRGIPADLAWRAARMRGVALTAPRGTFPRLVPAVGQLATALLLAWGVLIVARVAPLVATGAWFGAWDLIAAGAVGLALAVVGAVLGLVPGRRWLGGFWLAAAAYVLLQHGTVALMTASVSLGAFAFAQAPQAALVADLLTIAGVLGFIGAALWWIPLDRNARAESAR</sequence>
<evidence type="ECO:0000313" key="2">
    <source>
        <dbReference type="EMBL" id="MDR5690460.1"/>
    </source>
</evidence>
<feature type="transmembrane region" description="Helical" evidence="1">
    <location>
        <begin position="184"/>
        <end position="213"/>
    </location>
</feature>
<keyword evidence="1" id="KW-1133">Transmembrane helix</keyword>
<keyword evidence="3" id="KW-1185">Reference proteome</keyword>
<evidence type="ECO:0000256" key="1">
    <source>
        <dbReference type="SAM" id="Phobius"/>
    </source>
</evidence>
<feature type="transmembrane region" description="Helical" evidence="1">
    <location>
        <begin position="150"/>
        <end position="172"/>
    </location>
</feature>
<evidence type="ECO:0000313" key="3">
    <source>
        <dbReference type="Proteomes" id="UP001260072"/>
    </source>
</evidence>
<name>A0ABU1FFC5_9MICO</name>
<reference evidence="3" key="1">
    <citation type="submission" date="2023-07" db="EMBL/GenBank/DDBJ databases">
        <title>Description of three actinobacteria isolated from air of manufacturing shop in a pharmaceutical factory.</title>
        <authorList>
            <person name="Zhang D.-F."/>
        </authorList>
    </citation>
    <scope>NUCLEOTIDE SEQUENCE [LARGE SCALE GENOMIC DNA]</scope>
    <source>
        <strain evidence="3">CCTCC AB 2011122</strain>
    </source>
</reference>
<accession>A0ABU1FFC5</accession>
<dbReference type="RefSeq" id="WP_310519204.1">
    <property type="nucleotide sequence ID" value="NZ_BAABBS010000001.1"/>
</dbReference>
<comment type="caution">
    <text evidence="2">The sequence shown here is derived from an EMBL/GenBank/DDBJ whole genome shotgun (WGS) entry which is preliminary data.</text>
</comment>
<dbReference type="EMBL" id="JAVKGS010000001">
    <property type="protein sequence ID" value="MDR5690460.1"/>
    <property type="molecule type" value="Genomic_DNA"/>
</dbReference>
<organism evidence="2 3">
    <name type="scientific">Agromyces indicus</name>
    <dbReference type="NCBI Taxonomy" id="758919"/>
    <lineage>
        <taxon>Bacteria</taxon>
        <taxon>Bacillati</taxon>
        <taxon>Actinomycetota</taxon>
        <taxon>Actinomycetes</taxon>
        <taxon>Micrococcales</taxon>
        <taxon>Microbacteriaceae</taxon>
        <taxon>Agromyces</taxon>
    </lineage>
</organism>
<feature type="transmembrane region" description="Helical" evidence="1">
    <location>
        <begin position="219"/>
        <end position="242"/>
    </location>
</feature>
<dbReference type="Proteomes" id="UP001260072">
    <property type="component" value="Unassembled WGS sequence"/>
</dbReference>